<dbReference type="OrthoDB" id="9788327at2"/>
<proteinExistence type="predicted"/>
<dbReference type="Gene3D" id="3.10.620.30">
    <property type="match status" value="1"/>
</dbReference>
<organism evidence="2 3">
    <name type="scientific">Proteiniborus ethanoligenes</name>
    <dbReference type="NCBI Taxonomy" id="415015"/>
    <lineage>
        <taxon>Bacteria</taxon>
        <taxon>Bacillati</taxon>
        <taxon>Bacillota</taxon>
        <taxon>Clostridia</taxon>
        <taxon>Eubacteriales</taxon>
        <taxon>Proteiniborus</taxon>
    </lineage>
</organism>
<dbReference type="SUPFAM" id="SSF55383">
    <property type="entry name" value="Copper amine oxidase, domain N"/>
    <property type="match status" value="1"/>
</dbReference>
<reference evidence="2 3" key="1">
    <citation type="submission" date="2016-10" db="EMBL/GenBank/DDBJ databases">
        <authorList>
            <person name="de Groot N.N."/>
        </authorList>
    </citation>
    <scope>NUCLEOTIDE SEQUENCE [LARGE SCALE GENOMIC DNA]</scope>
    <source>
        <strain evidence="2 3">DSM 21650</strain>
    </source>
</reference>
<dbReference type="InterPro" id="IPR036582">
    <property type="entry name" value="Mao_N_sf"/>
</dbReference>
<dbReference type="GO" id="GO:0005737">
    <property type="term" value="C:cytoplasm"/>
    <property type="evidence" value="ECO:0007669"/>
    <property type="project" value="TreeGrafter"/>
</dbReference>
<dbReference type="Pfam" id="PF01841">
    <property type="entry name" value="Transglut_core"/>
    <property type="match status" value="1"/>
</dbReference>
<dbReference type="SMART" id="SM00460">
    <property type="entry name" value="TGc"/>
    <property type="match status" value="1"/>
</dbReference>
<evidence type="ECO:0000313" key="3">
    <source>
        <dbReference type="Proteomes" id="UP000198625"/>
    </source>
</evidence>
<dbReference type="EMBL" id="FNQE01000005">
    <property type="protein sequence ID" value="SDY69563.1"/>
    <property type="molecule type" value="Genomic_DNA"/>
</dbReference>
<sequence>MTKKLIKTLIIILLMISSFNVAIFAGSSEPQVVQDIKIFKDGIEFKTDKPVYIFNGNTLVPMRAIFEQLGAEVTWDAEKKAITARTEDKNIELSIDSKAAKVNDQEHLLSIAPKLINSTTYVPLRFIAESLMYEVDWNGENKIISIINTQDIKALKQLKVYESSSNFKDDYIKMEIVDNERIRVEGRSGLGKTNWSFMVKKSNNNDIISEYLDVKSNGSYEGTFNLRNKLKDGEYYVDTYFSKARYSTYWSYYWNIPLENRNGEIFFLISPVYENNYVQFLKNSVIETSEYLDLSIIRNESERNQIESLAKEITKGTNSEYEKLLKINDWVAQNIYYDWDAYLTGGYVGTSPYETLQNKRSVCQGYAELTNALIRSVGIPSRIVVGHALGGSAGGGYWDVVDHTKSNHAWNEALIDGRWIILDTTWNSRNKYQDGSFENGDMIYRYFDPSLEVFSYTHKILKITK</sequence>
<name>A0A1H3LZ14_9FIRM</name>
<accession>A0A1H3LZ14</accession>
<dbReference type="InterPro" id="IPR012854">
    <property type="entry name" value="Cu_amine_oxidase-like_N"/>
</dbReference>
<keyword evidence="3" id="KW-1185">Reference proteome</keyword>
<dbReference type="Gene3D" id="3.30.457.10">
    <property type="entry name" value="Copper amine oxidase-like, N-terminal domain"/>
    <property type="match status" value="1"/>
</dbReference>
<dbReference type="InterPro" id="IPR038765">
    <property type="entry name" value="Papain-like_cys_pep_sf"/>
</dbReference>
<dbReference type="RefSeq" id="WP_091727193.1">
    <property type="nucleotide sequence ID" value="NZ_FNQE01000005.1"/>
</dbReference>
<dbReference type="STRING" id="415015.SAMN05660462_00663"/>
<dbReference type="PANTHER" id="PTHR46333:SF2">
    <property type="entry name" value="CYTOKINESIS PROTEIN 3"/>
    <property type="match status" value="1"/>
</dbReference>
<protein>
    <submittedName>
        <fullName evidence="2">Transglutaminase-like superfamily protein</fullName>
    </submittedName>
</protein>
<feature type="domain" description="Transglutaminase-like" evidence="1">
    <location>
        <begin position="355"/>
        <end position="426"/>
    </location>
</feature>
<dbReference type="PANTHER" id="PTHR46333">
    <property type="entry name" value="CYTOKINESIS PROTEIN 3"/>
    <property type="match status" value="1"/>
</dbReference>
<dbReference type="AlphaFoldDB" id="A0A1H3LZ14"/>
<evidence type="ECO:0000259" key="1">
    <source>
        <dbReference type="SMART" id="SM00460"/>
    </source>
</evidence>
<dbReference type="Proteomes" id="UP000198625">
    <property type="component" value="Unassembled WGS sequence"/>
</dbReference>
<dbReference type="InterPro" id="IPR002931">
    <property type="entry name" value="Transglutaminase-like"/>
</dbReference>
<dbReference type="SUPFAM" id="SSF54001">
    <property type="entry name" value="Cysteine proteinases"/>
    <property type="match status" value="1"/>
</dbReference>
<gene>
    <name evidence="2" type="ORF">SAMN05660462_00663</name>
</gene>
<dbReference type="Pfam" id="PF07833">
    <property type="entry name" value="Cu_amine_oxidN1"/>
    <property type="match status" value="1"/>
</dbReference>
<dbReference type="InterPro" id="IPR052557">
    <property type="entry name" value="CAP/Cytokinesis_protein"/>
</dbReference>
<evidence type="ECO:0000313" key="2">
    <source>
        <dbReference type="EMBL" id="SDY69563.1"/>
    </source>
</evidence>